<dbReference type="GO" id="GO:0052913">
    <property type="term" value="F:16S rRNA (guanine(966)-N(2))-methyltransferase activity"/>
    <property type="evidence" value="ECO:0007669"/>
    <property type="project" value="UniProtKB-EC"/>
</dbReference>
<organism evidence="4 5">
    <name type="scientific">Herminiimonas contaminans</name>
    <dbReference type="NCBI Taxonomy" id="1111140"/>
    <lineage>
        <taxon>Bacteria</taxon>
        <taxon>Pseudomonadati</taxon>
        <taxon>Pseudomonadota</taxon>
        <taxon>Betaproteobacteria</taxon>
        <taxon>Burkholderiales</taxon>
        <taxon>Oxalobacteraceae</taxon>
        <taxon>Herminiimonas</taxon>
    </lineage>
</organism>
<dbReference type="Pfam" id="PF03602">
    <property type="entry name" value="Cons_hypoth95"/>
    <property type="match status" value="1"/>
</dbReference>
<dbReference type="RefSeq" id="WP_175624863.1">
    <property type="nucleotide sequence ID" value="NZ_JADOEL010000001.1"/>
</dbReference>
<proteinExistence type="predicted"/>
<dbReference type="EC" id="2.1.1.171" evidence="4"/>
<feature type="compositionally biased region" description="Basic residues" evidence="3">
    <location>
        <begin position="1"/>
        <end position="19"/>
    </location>
</feature>
<protein>
    <submittedName>
        <fullName evidence="4">16S rRNA (Guanine(966)-N(2))-methyltransferase RsmD</fullName>
        <ecNumber evidence="4">2.1.1.171</ecNumber>
    </submittedName>
</protein>
<dbReference type="PROSITE" id="PS00092">
    <property type="entry name" value="N6_MTASE"/>
    <property type="match status" value="1"/>
</dbReference>
<evidence type="ECO:0000256" key="2">
    <source>
        <dbReference type="ARBA" id="ARBA00022679"/>
    </source>
</evidence>
<dbReference type="PANTHER" id="PTHR43542:SF1">
    <property type="entry name" value="METHYLTRANSFERASE"/>
    <property type="match status" value="1"/>
</dbReference>
<dbReference type="Proteomes" id="UP000657372">
    <property type="component" value="Unassembled WGS sequence"/>
</dbReference>
<dbReference type="CDD" id="cd02440">
    <property type="entry name" value="AdoMet_MTases"/>
    <property type="match status" value="1"/>
</dbReference>
<dbReference type="EMBL" id="JADOEL010000001">
    <property type="protein sequence ID" value="MBF8176506.1"/>
    <property type="molecule type" value="Genomic_DNA"/>
</dbReference>
<evidence type="ECO:0000256" key="1">
    <source>
        <dbReference type="ARBA" id="ARBA00022603"/>
    </source>
</evidence>
<evidence type="ECO:0000313" key="5">
    <source>
        <dbReference type="Proteomes" id="UP000657372"/>
    </source>
</evidence>
<evidence type="ECO:0000313" key="4">
    <source>
        <dbReference type="EMBL" id="MBF8176506.1"/>
    </source>
</evidence>
<keyword evidence="2 4" id="KW-0808">Transferase</keyword>
<dbReference type="Gene3D" id="3.40.50.150">
    <property type="entry name" value="Vaccinia Virus protein VP39"/>
    <property type="match status" value="1"/>
</dbReference>
<name>A0ABS0ENS2_9BURK</name>
<accession>A0ABS0ENS2</accession>
<dbReference type="InterPro" id="IPR002052">
    <property type="entry name" value="DNA_methylase_N6_adenine_CS"/>
</dbReference>
<gene>
    <name evidence="4" type="primary">rsmD</name>
    <name evidence="4" type="ORF">IXC47_02285</name>
</gene>
<dbReference type="SUPFAM" id="SSF53335">
    <property type="entry name" value="S-adenosyl-L-methionine-dependent methyltransferases"/>
    <property type="match status" value="1"/>
</dbReference>
<evidence type="ECO:0000256" key="3">
    <source>
        <dbReference type="SAM" id="MobiDB-lite"/>
    </source>
</evidence>
<dbReference type="NCBIfam" id="TIGR00095">
    <property type="entry name" value="16S rRNA (guanine(966)-N(2))-methyltransferase RsmD"/>
    <property type="match status" value="1"/>
</dbReference>
<keyword evidence="5" id="KW-1185">Reference proteome</keyword>
<dbReference type="InterPro" id="IPR004398">
    <property type="entry name" value="RNA_MeTrfase_RsmD"/>
</dbReference>
<feature type="region of interest" description="Disordered" evidence="3">
    <location>
        <begin position="1"/>
        <end position="22"/>
    </location>
</feature>
<sequence>MPKKPSSKPAPKKPVHKPRPSMTHQVRIIGGQWKRTPLPVLDVEGLRPTPDRVRETVFNWINHLIDGGWSRMRCLDLFAGTGVLGFEAASRGAAQVVMVEMHTPAVRQLEASKEKLRAEQLSIVRGDALMATQGMARNAAKFDLIFLDPPYHQNWLEKMLPGCAQLLAKDGMVYVESEESLVTDTPPAWLADWEIVRADNAGMVFYHLLQSKKLPEVQA</sequence>
<reference evidence="4 5" key="1">
    <citation type="submission" date="2020-11" db="EMBL/GenBank/DDBJ databases">
        <title>WGS of Herminiimonas contaminans strain Marseille-Q4544 isolated from planarians Schmidtea mediterranea.</title>
        <authorList>
            <person name="Kangale L."/>
        </authorList>
    </citation>
    <scope>NUCLEOTIDE SEQUENCE [LARGE SCALE GENOMIC DNA]</scope>
    <source>
        <strain evidence="4 5">Marseille-Q4544</strain>
    </source>
</reference>
<dbReference type="PANTHER" id="PTHR43542">
    <property type="entry name" value="METHYLTRANSFERASE"/>
    <property type="match status" value="1"/>
</dbReference>
<dbReference type="InterPro" id="IPR029063">
    <property type="entry name" value="SAM-dependent_MTases_sf"/>
</dbReference>
<keyword evidence="1 4" id="KW-0489">Methyltransferase</keyword>
<dbReference type="PIRSF" id="PIRSF004553">
    <property type="entry name" value="CHP00095"/>
    <property type="match status" value="1"/>
</dbReference>
<comment type="caution">
    <text evidence="4">The sequence shown here is derived from an EMBL/GenBank/DDBJ whole genome shotgun (WGS) entry which is preliminary data.</text>
</comment>